<dbReference type="AlphaFoldDB" id="A0AAN1FHY1"/>
<name>A0AAN1FHY1_9VIBR</name>
<organism evidence="2 3">
    <name type="scientific">Vibrio mediterranei</name>
    <dbReference type="NCBI Taxonomy" id="689"/>
    <lineage>
        <taxon>Bacteria</taxon>
        <taxon>Pseudomonadati</taxon>
        <taxon>Pseudomonadota</taxon>
        <taxon>Gammaproteobacteria</taxon>
        <taxon>Vibrionales</taxon>
        <taxon>Vibrionaceae</taxon>
        <taxon>Vibrio</taxon>
    </lineage>
</organism>
<keyword evidence="1" id="KW-0472">Membrane</keyword>
<reference evidence="3" key="1">
    <citation type="submission" date="2016-12" db="EMBL/GenBank/DDBJ databases">
        <title>Comparative genomic analysis reveals the diversity, evolution, and environmental adaptation strategies of the genus Vibrio.</title>
        <authorList>
            <person name="Lin H."/>
            <person name="Wang X."/>
            <person name="Zhang X.-H."/>
        </authorList>
    </citation>
    <scope>NUCLEOTIDE SEQUENCE [LARGE SCALE GENOMIC DNA]</scope>
    <source>
        <strain evidence="3">QT6D1</strain>
    </source>
</reference>
<dbReference type="RefSeq" id="WP_197697707.1">
    <property type="nucleotide sequence ID" value="NZ_CP018308.1"/>
</dbReference>
<sequence>MSKVPNPVRGYVTCPVCSETATVHMIGEGKLLAEGEPPKNPRNLGLLYYRCPNCGNSQMSKSVNQYITDHMSDDEPETVNTSVTLETSTDKAQAVIDDNAISAANDDLSSLPVAANDEIVVPETPKATAPKPVPTKLGMKLAIGFVVVLLIVIGLHVALKSKAEQQETNAHE</sequence>
<evidence type="ECO:0000313" key="2">
    <source>
        <dbReference type="EMBL" id="ASI90966.1"/>
    </source>
</evidence>
<dbReference type="KEGG" id="vsh:BSZ05_14840"/>
<evidence type="ECO:0000256" key="1">
    <source>
        <dbReference type="SAM" id="Phobius"/>
    </source>
</evidence>
<dbReference type="Proteomes" id="UP000197092">
    <property type="component" value="Chromosome 1"/>
</dbReference>
<evidence type="ECO:0000313" key="3">
    <source>
        <dbReference type="Proteomes" id="UP000197092"/>
    </source>
</evidence>
<proteinExistence type="predicted"/>
<gene>
    <name evidence="2" type="ORF">BSZ05_14840</name>
</gene>
<protein>
    <submittedName>
        <fullName evidence="2">Uncharacterized protein</fullName>
    </submittedName>
</protein>
<feature type="transmembrane region" description="Helical" evidence="1">
    <location>
        <begin position="141"/>
        <end position="159"/>
    </location>
</feature>
<accession>A0AAN1FHY1</accession>
<keyword evidence="1" id="KW-0812">Transmembrane</keyword>
<keyword evidence="1" id="KW-1133">Transmembrane helix</keyword>
<dbReference type="EMBL" id="CP018308">
    <property type="protein sequence ID" value="ASI90966.1"/>
    <property type="molecule type" value="Genomic_DNA"/>
</dbReference>